<accession>A0A160M9H3</accession>
<evidence type="ECO:0000256" key="2">
    <source>
        <dbReference type="ARBA" id="ARBA00022723"/>
    </source>
</evidence>
<organism evidence="5 6">
    <name type="scientific">Cytobacillus oceanisediminis 2691</name>
    <dbReference type="NCBI Taxonomy" id="1196031"/>
    <lineage>
        <taxon>Bacteria</taxon>
        <taxon>Bacillati</taxon>
        <taxon>Bacillota</taxon>
        <taxon>Bacilli</taxon>
        <taxon>Bacillales</taxon>
        <taxon>Bacillaceae</taxon>
        <taxon>Cytobacillus</taxon>
    </lineage>
</organism>
<feature type="binding site" evidence="4">
    <location>
        <position position="92"/>
    </location>
    <ligand>
        <name>a divalent metal cation</name>
        <dbReference type="ChEBI" id="CHEBI:60240"/>
        <label>1</label>
    </ligand>
</feature>
<dbReference type="PROSITE" id="PS01137">
    <property type="entry name" value="TATD_1"/>
    <property type="match status" value="1"/>
</dbReference>
<evidence type="ECO:0000256" key="4">
    <source>
        <dbReference type="PIRSR" id="PIRSR005902-1"/>
    </source>
</evidence>
<dbReference type="InterPro" id="IPR032466">
    <property type="entry name" value="Metal_Hydrolase"/>
</dbReference>
<protein>
    <submittedName>
        <fullName evidence="5">DNAase</fullName>
    </submittedName>
</protein>
<evidence type="ECO:0000313" key="5">
    <source>
        <dbReference type="EMBL" id="AND39094.1"/>
    </source>
</evidence>
<keyword evidence="3" id="KW-0378">Hydrolase</keyword>
<feature type="binding site" evidence="4">
    <location>
        <position position="10"/>
    </location>
    <ligand>
        <name>a divalent metal cation</name>
        <dbReference type="ChEBI" id="CHEBI:60240"/>
        <label>1</label>
    </ligand>
</feature>
<dbReference type="GO" id="GO:0046872">
    <property type="term" value="F:metal ion binding"/>
    <property type="evidence" value="ECO:0007669"/>
    <property type="project" value="UniProtKB-KW"/>
</dbReference>
<sequence length="255" mass="29285">MDKYIDAHIHLDKYSNIELEKMFHELPFQLSLVTVSSDLASCKRNLALAEIYSFVKPAFGFHPEQVLPSDHEISELFSWIKIHIEQMAAVGEVGLPYYLRSEGRKQLGGYIELLEEFIKLAKRWDKPIALHAIYDDAPIVCNLLEKHSIKKAHFHWFKGDSAAASRLIANGYYISFTPDIVYEKEIQDLVRDYPLDKLMAETDGPWEFEGPFKNKPTHPAMMAHSISALAELKELAFSSALKKLYDNTKSFYNID</sequence>
<dbReference type="eggNOG" id="COG0084">
    <property type="taxonomic scope" value="Bacteria"/>
</dbReference>
<dbReference type="STRING" id="1196031.A361_08185"/>
<dbReference type="InterPro" id="IPR001130">
    <property type="entry name" value="TatD-like"/>
</dbReference>
<dbReference type="PANTHER" id="PTHR46317:SF1">
    <property type="entry name" value="HYDROLASE, TATD FAMILY"/>
    <property type="match status" value="1"/>
</dbReference>
<dbReference type="Proteomes" id="UP000077856">
    <property type="component" value="Chromosome"/>
</dbReference>
<dbReference type="PIRSF" id="PIRSF005902">
    <property type="entry name" value="DNase_TatD"/>
    <property type="match status" value="1"/>
</dbReference>
<dbReference type="GO" id="GO:0016788">
    <property type="term" value="F:hydrolase activity, acting on ester bonds"/>
    <property type="evidence" value="ECO:0007669"/>
    <property type="project" value="InterPro"/>
</dbReference>
<evidence type="ECO:0000256" key="3">
    <source>
        <dbReference type="ARBA" id="ARBA00022801"/>
    </source>
</evidence>
<dbReference type="Pfam" id="PF01026">
    <property type="entry name" value="TatD_DNase"/>
    <property type="match status" value="1"/>
</dbReference>
<dbReference type="EMBL" id="CP015506">
    <property type="protein sequence ID" value="AND39094.1"/>
    <property type="molecule type" value="Genomic_DNA"/>
</dbReference>
<dbReference type="Gene3D" id="3.20.20.140">
    <property type="entry name" value="Metal-dependent hydrolases"/>
    <property type="match status" value="1"/>
</dbReference>
<dbReference type="RefSeq" id="WP_019381595.1">
    <property type="nucleotide sequence ID" value="NZ_CP015506.1"/>
</dbReference>
<name>A0A160M9H3_9BACI</name>
<keyword evidence="2 4" id="KW-0479">Metal-binding</keyword>
<feature type="binding site" evidence="4">
    <location>
        <position position="203"/>
    </location>
    <ligand>
        <name>a divalent metal cation</name>
        <dbReference type="ChEBI" id="CHEBI:60240"/>
        <label>1</label>
    </ligand>
</feature>
<dbReference type="AlphaFoldDB" id="A0A160M9H3"/>
<dbReference type="PANTHER" id="PTHR46317">
    <property type="entry name" value="HYDROLASE OF PHP SUPERFAMILY-RELATED PROTEIN"/>
    <property type="match status" value="1"/>
</dbReference>
<dbReference type="CDD" id="cd01310">
    <property type="entry name" value="TatD_DNAse"/>
    <property type="match status" value="1"/>
</dbReference>
<evidence type="ECO:0000313" key="6">
    <source>
        <dbReference type="Proteomes" id="UP000077856"/>
    </source>
</evidence>
<proteinExistence type="inferred from homology"/>
<reference evidence="5 6" key="1">
    <citation type="submission" date="2016-04" db="EMBL/GenBank/DDBJ databases">
        <title>Complete genome sequence of Bacillus oceanisediminis strain 2691.</title>
        <authorList>
            <person name="Jeong H."/>
            <person name="Kim H.J."/>
            <person name="Lee D.-W."/>
        </authorList>
    </citation>
    <scope>NUCLEOTIDE SEQUENCE [LARGE SCALE GENOMIC DNA]</scope>
    <source>
        <strain evidence="5 6">2691</strain>
    </source>
</reference>
<evidence type="ECO:0000256" key="1">
    <source>
        <dbReference type="ARBA" id="ARBA00009275"/>
    </source>
</evidence>
<dbReference type="KEGG" id="bon:A361_08185"/>
<gene>
    <name evidence="5" type="ORF">A361_08185</name>
</gene>
<feature type="binding site" evidence="4">
    <location>
        <position position="155"/>
    </location>
    <ligand>
        <name>a divalent metal cation</name>
        <dbReference type="ChEBI" id="CHEBI:60240"/>
        <label>2</label>
    </ligand>
</feature>
<feature type="binding site" evidence="4">
    <location>
        <position position="8"/>
    </location>
    <ligand>
        <name>a divalent metal cation</name>
        <dbReference type="ChEBI" id="CHEBI:60240"/>
        <label>1</label>
    </ligand>
</feature>
<feature type="binding site" evidence="4">
    <location>
        <position position="131"/>
    </location>
    <ligand>
        <name>a divalent metal cation</name>
        <dbReference type="ChEBI" id="CHEBI:60240"/>
        <label>2</label>
    </ligand>
</feature>
<dbReference type="InterPro" id="IPR018228">
    <property type="entry name" value="DNase_TatD-rel_CS"/>
</dbReference>
<comment type="similarity">
    <text evidence="1">Belongs to the metallo-dependent hydrolases superfamily. TatD-type hydrolase family.</text>
</comment>
<dbReference type="SUPFAM" id="SSF51556">
    <property type="entry name" value="Metallo-dependent hydrolases"/>
    <property type="match status" value="1"/>
</dbReference>